<dbReference type="EMBL" id="BHZD01000001">
    <property type="protein sequence ID" value="GCD41129.1"/>
    <property type="molecule type" value="Genomic_DNA"/>
</dbReference>
<keyword evidence="2" id="KW-1185">Reference proteome</keyword>
<protein>
    <submittedName>
        <fullName evidence="1">Uncharacterized protein</fullName>
    </submittedName>
</protein>
<evidence type="ECO:0000313" key="2">
    <source>
        <dbReference type="Proteomes" id="UP000286746"/>
    </source>
</evidence>
<dbReference type="AlphaFoldDB" id="A0A401VVP1"/>
<accession>A0A401VVP1</accession>
<proteinExistence type="predicted"/>
<sequence length="54" mass="5791">MGSLLRGVSRVRWDALRGAQHVPAAGIPALLSRIAYGDEDIVRLAVEELADCVC</sequence>
<name>A0A401VVP1_STREY</name>
<comment type="caution">
    <text evidence="1">The sequence shown here is derived from an EMBL/GenBank/DDBJ whole genome shotgun (WGS) entry which is preliminary data.</text>
</comment>
<gene>
    <name evidence="1" type="ORF">GKJPGBOP_00782</name>
</gene>
<dbReference type="Proteomes" id="UP000286746">
    <property type="component" value="Unassembled WGS sequence"/>
</dbReference>
<organism evidence="1 2">
    <name type="scientific">Streptomyces paromomycinus</name>
    <name type="common">Streptomyces rimosus subsp. paromomycinus</name>
    <dbReference type="NCBI Taxonomy" id="92743"/>
    <lineage>
        <taxon>Bacteria</taxon>
        <taxon>Bacillati</taxon>
        <taxon>Actinomycetota</taxon>
        <taxon>Actinomycetes</taxon>
        <taxon>Kitasatosporales</taxon>
        <taxon>Streptomycetaceae</taxon>
        <taxon>Streptomyces</taxon>
    </lineage>
</organism>
<evidence type="ECO:0000313" key="1">
    <source>
        <dbReference type="EMBL" id="GCD41129.1"/>
    </source>
</evidence>
<dbReference type="RefSeq" id="WP_246177184.1">
    <property type="nucleotide sequence ID" value="NZ_BHZD01000001.1"/>
</dbReference>
<reference evidence="1 2" key="1">
    <citation type="submission" date="2018-11" db="EMBL/GenBank/DDBJ databases">
        <title>Whole genome sequence of Streptomyces paromomycinus NBRC 15454(T).</title>
        <authorList>
            <person name="Komaki H."/>
            <person name="Tamura T."/>
        </authorList>
    </citation>
    <scope>NUCLEOTIDE SEQUENCE [LARGE SCALE GENOMIC DNA]</scope>
    <source>
        <strain evidence="1 2">NBRC 15454</strain>
    </source>
</reference>